<feature type="region of interest" description="Disordered" evidence="3">
    <location>
        <begin position="535"/>
        <end position="564"/>
    </location>
</feature>
<dbReference type="EMBL" id="KZ819294">
    <property type="protein sequence ID" value="PWN97606.1"/>
    <property type="molecule type" value="Genomic_DNA"/>
</dbReference>
<feature type="region of interest" description="Disordered" evidence="3">
    <location>
        <begin position="376"/>
        <end position="442"/>
    </location>
</feature>
<dbReference type="Proteomes" id="UP000245946">
    <property type="component" value="Unassembled WGS sequence"/>
</dbReference>
<reference evidence="5 6" key="1">
    <citation type="journal article" date="2018" name="Mol. Biol. Evol.">
        <title>Broad Genomic Sampling Reveals a Smut Pathogenic Ancestry of the Fungal Clade Ustilaginomycotina.</title>
        <authorList>
            <person name="Kijpornyongpan T."/>
            <person name="Mondo S.J."/>
            <person name="Barry K."/>
            <person name="Sandor L."/>
            <person name="Lee J."/>
            <person name="Lipzen A."/>
            <person name="Pangilinan J."/>
            <person name="LaButti K."/>
            <person name="Hainaut M."/>
            <person name="Henrissat B."/>
            <person name="Grigoriev I.V."/>
            <person name="Spatafora J.W."/>
            <person name="Aime M.C."/>
        </authorList>
    </citation>
    <scope>NUCLEOTIDE SEQUENCE [LARGE SCALE GENOMIC DNA]</scope>
    <source>
        <strain evidence="5 6">MCA 4186</strain>
    </source>
</reference>
<feature type="compositionally biased region" description="Polar residues" evidence="3">
    <location>
        <begin position="376"/>
        <end position="388"/>
    </location>
</feature>
<dbReference type="GO" id="GO:0005525">
    <property type="term" value="F:GTP binding"/>
    <property type="evidence" value="ECO:0007669"/>
    <property type="project" value="TreeGrafter"/>
</dbReference>
<feature type="compositionally biased region" description="Basic and acidic residues" evidence="3">
    <location>
        <begin position="326"/>
        <end position="335"/>
    </location>
</feature>
<feature type="region of interest" description="Disordered" evidence="3">
    <location>
        <begin position="760"/>
        <end position="909"/>
    </location>
</feature>
<feature type="compositionally biased region" description="Polar residues" evidence="3">
    <location>
        <begin position="1410"/>
        <end position="1419"/>
    </location>
</feature>
<feature type="region of interest" description="Disordered" evidence="3">
    <location>
        <begin position="20"/>
        <end position="313"/>
    </location>
</feature>
<evidence type="ECO:0000256" key="2">
    <source>
        <dbReference type="ARBA" id="ARBA00023306"/>
    </source>
</evidence>
<organism evidence="5 6">
    <name type="scientific">Tilletiopsis washingtonensis</name>
    <dbReference type="NCBI Taxonomy" id="58919"/>
    <lineage>
        <taxon>Eukaryota</taxon>
        <taxon>Fungi</taxon>
        <taxon>Dikarya</taxon>
        <taxon>Basidiomycota</taxon>
        <taxon>Ustilaginomycotina</taxon>
        <taxon>Exobasidiomycetes</taxon>
        <taxon>Entylomatales</taxon>
        <taxon>Entylomatales incertae sedis</taxon>
        <taxon>Tilletiopsis</taxon>
    </lineage>
</organism>
<feature type="region of interest" description="Disordered" evidence="3">
    <location>
        <begin position="466"/>
        <end position="520"/>
    </location>
</feature>
<feature type="compositionally biased region" description="Basic residues" evidence="3">
    <location>
        <begin position="639"/>
        <end position="648"/>
    </location>
</feature>
<feature type="compositionally biased region" description="Low complexity" evidence="3">
    <location>
        <begin position="722"/>
        <end position="739"/>
    </location>
</feature>
<dbReference type="Gene3D" id="2.30.29.30">
    <property type="entry name" value="Pleckstrin-homology domain (PH domain)/Phosphotyrosine-binding domain (PTB)"/>
    <property type="match status" value="1"/>
</dbReference>
<dbReference type="GeneID" id="37268476"/>
<feature type="compositionally biased region" description="Low complexity" evidence="3">
    <location>
        <begin position="195"/>
        <end position="212"/>
    </location>
</feature>
<dbReference type="SMART" id="SM00233">
    <property type="entry name" value="PH"/>
    <property type="match status" value="1"/>
</dbReference>
<dbReference type="InterPro" id="IPR011993">
    <property type="entry name" value="PH-like_dom_sf"/>
</dbReference>
<dbReference type="STRING" id="58919.A0A316Z8M2"/>
<dbReference type="InterPro" id="IPR001849">
    <property type="entry name" value="PH_domain"/>
</dbReference>
<name>A0A316Z8M2_9BASI</name>
<protein>
    <recommendedName>
        <fullName evidence="4">PH domain-containing protein</fullName>
    </recommendedName>
</protein>
<dbReference type="Pfam" id="PF00169">
    <property type="entry name" value="PH"/>
    <property type="match status" value="1"/>
</dbReference>
<feature type="region of interest" description="Disordered" evidence="3">
    <location>
        <begin position="326"/>
        <end position="359"/>
    </location>
</feature>
<keyword evidence="2" id="KW-0131">Cell cycle</keyword>
<gene>
    <name evidence="5" type="ORF">FA09DRAFT_319247</name>
</gene>
<evidence type="ECO:0000256" key="3">
    <source>
        <dbReference type="SAM" id="MobiDB-lite"/>
    </source>
</evidence>
<feature type="region of interest" description="Disordered" evidence="3">
    <location>
        <begin position="1383"/>
        <end position="1448"/>
    </location>
</feature>
<feature type="compositionally biased region" description="Low complexity" evidence="3">
    <location>
        <begin position="866"/>
        <end position="879"/>
    </location>
</feature>
<dbReference type="OrthoDB" id="2123378at2759"/>
<feature type="compositionally biased region" description="Basic and acidic residues" evidence="3">
    <location>
        <begin position="302"/>
        <end position="313"/>
    </location>
</feature>
<keyword evidence="1" id="KW-0132">Cell division</keyword>
<keyword evidence="6" id="KW-1185">Reference proteome</keyword>
<dbReference type="PANTHER" id="PTHR36100:SF1">
    <property type="entry name" value="BUD SITE SELECTION PROTEIN 4"/>
    <property type="match status" value="1"/>
</dbReference>
<dbReference type="SUPFAM" id="SSF50729">
    <property type="entry name" value="PH domain-like"/>
    <property type="match status" value="1"/>
</dbReference>
<feature type="region of interest" description="Disordered" evidence="3">
    <location>
        <begin position="678"/>
        <end position="741"/>
    </location>
</feature>
<evidence type="ECO:0000259" key="4">
    <source>
        <dbReference type="PROSITE" id="PS50003"/>
    </source>
</evidence>
<feature type="compositionally biased region" description="Low complexity" evidence="3">
    <location>
        <begin position="1383"/>
        <end position="1397"/>
    </location>
</feature>
<feature type="domain" description="PH" evidence="4">
    <location>
        <begin position="1226"/>
        <end position="1356"/>
    </location>
</feature>
<accession>A0A316Z8M2</accession>
<dbReference type="PROSITE" id="PS50003">
    <property type="entry name" value="PH_DOMAIN"/>
    <property type="match status" value="1"/>
</dbReference>
<evidence type="ECO:0000256" key="1">
    <source>
        <dbReference type="ARBA" id="ARBA00022618"/>
    </source>
</evidence>
<dbReference type="InterPro" id="IPR052007">
    <property type="entry name" value="Bud4"/>
</dbReference>
<feature type="compositionally biased region" description="Basic and acidic residues" evidence="3">
    <location>
        <begin position="239"/>
        <end position="258"/>
    </location>
</feature>
<feature type="region of interest" description="Disordered" evidence="3">
    <location>
        <begin position="619"/>
        <end position="648"/>
    </location>
</feature>
<dbReference type="PANTHER" id="PTHR36100">
    <property type="entry name" value="BUD SITE SELECTION PROTEIN 4"/>
    <property type="match status" value="1"/>
</dbReference>
<feature type="compositionally biased region" description="Polar residues" evidence="3">
    <location>
        <begin position="263"/>
        <end position="295"/>
    </location>
</feature>
<sequence>MSAAAAAQLASPEATTSAILGASHNGWSPSRAARRPFFEGGALDPQLTGTSDASSVPDPGSPLRRSSGTLGQLRSHGLVSNSIFKQAADDEHSPLASPSKRGALGGSPSRFGAPASPSRGLPASGSRIVGAAPAGPNFSLSPRKLSSEQAPSAQPPRKSQGFEALKQASCVSNSPFRNGGAPALPTRPLETPRNAWAASAAARVGGASPSRSPQRAPAAEPVTPTETRSVDVFGTPERTSSRPEHASPSRPIADEATPRPRSRANSTAAAGDSPSSRGLLTSNRLHGPRTMSNPGSGAEDSDSARRERRKTVTFDEVLDVQEFDRESSFDVESMRSEGSALSIGETASDVGSEDGMWREGMGNAGAAALQVVNASPVNSSPAFSSGEDTQVEDLYSGSSQDSRDSSLLEDPPSPVARLPLDEQSFEKSYATANGEGDESFDRDLSFASLSGMHRVDSMVDELLHGSILGSPTTERRPSIHSASPRRAVLPPSGLAQMRSAEPTVQLAEPPATPKSPVDNLRDVHALAPAHSFEASIHERQDSDDSALEVAHSLASPARTEAAQAGRKPLPVLPVAAAPPARLAVAGLPTLPNWSPLMDSKALPNEDDDAVEAITQTLAHSSLNRSPEHSVHSSPEVPTPRRKTSVRGRPHISRDAVLSRVAREKQAQAQALLAATAEANETGDERGISHAQSQMLPTRPRGSEPGTHRVLSASTLSRPSMPAPSQAQAAATASVSAQAPLPSPVRQLDAASPLERLGAEVAAEQAQHAASVGERTPPAPAAAATWFDREDSVEPESAQPAVPAKDASLRAPAPAPIDTSSGRLSPSLLGAPPTPVSPAQHAENIIARRRSKNGKPAPRRSLSTGDAMAAVSPPASVNSSHLSHEDDGVISPADDEPAEAEQSRETVTNDLQESQRLLNASVAKAMEYGFGNGIEREISRIYKAEQKYHVSDRGAFTGVAGDKVSHSQRAGDVDSGKAWRRLRRPSDMHEYAKEMREYRASENPRKAAGKVFVFIDSFTPAALPVPTRPTKFFCVLDNGLHVVKTGSATLRAGAPAKIGQEFELIQHKNLAFSLTLMVQREGAPHLLEPVAPAPSVTESKKSSPSLAKGVRGFFSSPKKARPVSMHSPVAVQVREPILSFLDRDGAFGRSNVVFESVAQQCVGRCHVLELPVLGTRDASGRPSPPRGTLRLKLFYLPPMPSVPRNLLPENLTECIRGMQNAAWHASEPWMEGVLTQLGGDCRSWRRRPVKAQGAHLIGYNEITKRPTIKIDLSKAIAVEDSWDPVGSPAGPSEATPSDGRASRITARSAYDDEELDETYHVERSFRITFADGERISFFADTDEQKEAWMKCFRSIIERDVPPNPMWAQVALELIHSAQTNAAAAAVASPPSDTTAPPTRKVSASRDAARNVPTTVSEEANTPQRPTQPRPRPMSTQALGSYRPSPGARA</sequence>
<feature type="region of interest" description="Disordered" evidence="3">
    <location>
        <begin position="1280"/>
        <end position="1302"/>
    </location>
</feature>
<feature type="compositionally biased region" description="Low complexity" evidence="3">
    <location>
        <begin position="760"/>
        <end position="769"/>
    </location>
</feature>
<evidence type="ECO:0000313" key="5">
    <source>
        <dbReference type="EMBL" id="PWN97606.1"/>
    </source>
</evidence>
<feature type="compositionally biased region" description="Polar residues" evidence="3">
    <location>
        <begin position="64"/>
        <end position="84"/>
    </location>
</feature>
<evidence type="ECO:0000313" key="6">
    <source>
        <dbReference type="Proteomes" id="UP000245946"/>
    </source>
</evidence>
<dbReference type="GO" id="GO:0051301">
    <property type="term" value="P:cell division"/>
    <property type="evidence" value="ECO:0007669"/>
    <property type="project" value="UniProtKB-KW"/>
</dbReference>
<proteinExistence type="predicted"/>
<dbReference type="RefSeq" id="XP_025597885.1">
    <property type="nucleotide sequence ID" value="XM_025740932.1"/>
</dbReference>